<dbReference type="SMART" id="SM00387">
    <property type="entry name" value="HATPase_c"/>
    <property type="match status" value="1"/>
</dbReference>
<evidence type="ECO:0000259" key="7">
    <source>
        <dbReference type="PROSITE" id="PS50109"/>
    </source>
</evidence>
<dbReference type="InterPro" id="IPR035965">
    <property type="entry name" value="PAS-like_dom_sf"/>
</dbReference>
<dbReference type="SUPFAM" id="SSF55874">
    <property type="entry name" value="ATPase domain of HSP90 chaperone/DNA topoisomerase II/histidine kinase"/>
    <property type="match status" value="1"/>
</dbReference>
<dbReference type="InterPro" id="IPR003594">
    <property type="entry name" value="HATPase_dom"/>
</dbReference>
<dbReference type="InterPro" id="IPR004358">
    <property type="entry name" value="Sig_transdc_His_kin-like_C"/>
</dbReference>
<name>A0ABS0P0N8_9BRAD</name>
<evidence type="ECO:0000259" key="8">
    <source>
        <dbReference type="PROSITE" id="PS50113"/>
    </source>
</evidence>
<feature type="transmembrane region" description="Helical" evidence="6">
    <location>
        <begin position="12"/>
        <end position="31"/>
    </location>
</feature>
<dbReference type="Gene3D" id="2.10.70.100">
    <property type="match status" value="1"/>
</dbReference>
<proteinExistence type="predicted"/>
<dbReference type="PROSITE" id="PS50113">
    <property type="entry name" value="PAC"/>
    <property type="match status" value="1"/>
</dbReference>
<dbReference type="InterPro" id="IPR013655">
    <property type="entry name" value="PAS_fold_3"/>
</dbReference>
<comment type="catalytic activity">
    <reaction evidence="1">
        <text>ATP + protein L-histidine = ADP + protein N-phospho-L-histidine.</text>
        <dbReference type="EC" id="2.7.13.3"/>
    </reaction>
</comment>
<evidence type="ECO:0000256" key="3">
    <source>
        <dbReference type="ARBA" id="ARBA00022553"/>
    </source>
</evidence>
<sequence length="464" mass="50652">MALAAGIFAVDVLTPLEVSVSILYVFVVLVVSSIYGRTGILVAGLACEALTLIAHPFSPGDPWSHWPLIDRVIGAVGIAMSTLLVMRNQSTMDALQRSEAFLAEAQQLGRTGSVGWRDPRGEQYWSRETWRIYRYEPGQTAPTLAAMLARTHPDDQRLLEQTIEKAFREQTDFALEHRLSMPDGETRYVRIVTRIAREWAGEAGFVGAVMDITAARRAADELQRAQSDLARVTRATTMGQLAASIAHEINQPLTGVVTNGHTVLHWLNERTLNLDKARTTAERVLRDGERASGVIRRIQGLLMKAPPQATDVDLNELIGGVLDLLQTELRLRDVAVQTQLAPALPAFLGDSVQLQQVVLNLVINGADAMSEVTGRPKVLVVGSREGADGEGVVFVRDSGIGLDRETVDKIFSPFFTTKAKGMGMGLTICRSIIEAHGGRLWASPAEPHGALFQFILPNKAQVDL</sequence>
<dbReference type="NCBIfam" id="TIGR00229">
    <property type="entry name" value="sensory_box"/>
    <property type="match status" value="1"/>
</dbReference>
<dbReference type="CDD" id="cd00130">
    <property type="entry name" value="PAS"/>
    <property type="match status" value="1"/>
</dbReference>
<dbReference type="PRINTS" id="PR00344">
    <property type="entry name" value="BCTRLSENSOR"/>
</dbReference>
<dbReference type="InterPro" id="IPR000014">
    <property type="entry name" value="PAS"/>
</dbReference>
<keyword evidence="3" id="KW-0597">Phosphoprotein</keyword>
<dbReference type="PROSITE" id="PS50109">
    <property type="entry name" value="HIS_KIN"/>
    <property type="match status" value="1"/>
</dbReference>
<dbReference type="Gene3D" id="1.10.287.130">
    <property type="match status" value="1"/>
</dbReference>
<feature type="domain" description="Histidine kinase" evidence="7">
    <location>
        <begin position="244"/>
        <end position="460"/>
    </location>
</feature>
<accession>A0ABS0P0N8</accession>
<feature type="domain" description="PAC" evidence="8">
    <location>
        <begin position="173"/>
        <end position="224"/>
    </location>
</feature>
<evidence type="ECO:0000256" key="2">
    <source>
        <dbReference type="ARBA" id="ARBA00012438"/>
    </source>
</evidence>
<comment type="caution">
    <text evidence="9">The sequence shown here is derived from an EMBL/GenBank/DDBJ whole genome shotgun (WGS) entry which is preliminary data.</text>
</comment>
<evidence type="ECO:0000256" key="6">
    <source>
        <dbReference type="SAM" id="Phobius"/>
    </source>
</evidence>
<dbReference type="Gene3D" id="3.30.565.10">
    <property type="entry name" value="Histidine kinase-like ATPase, C-terminal domain"/>
    <property type="match status" value="1"/>
</dbReference>
<dbReference type="CDD" id="cd00082">
    <property type="entry name" value="HisKA"/>
    <property type="match status" value="1"/>
</dbReference>
<keyword evidence="6" id="KW-1133">Transmembrane helix</keyword>
<dbReference type="Pfam" id="PF08447">
    <property type="entry name" value="PAS_3"/>
    <property type="match status" value="1"/>
</dbReference>
<keyword evidence="6" id="KW-0812">Transmembrane</keyword>
<evidence type="ECO:0000256" key="4">
    <source>
        <dbReference type="ARBA" id="ARBA00022679"/>
    </source>
</evidence>
<dbReference type="Gene3D" id="3.30.450.20">
    <property type="entry name" value="PAS domain"/>
    <property type="match status" value="1"/>
</dbReference>
<dbReference type="InterPro" id="IPR003661">
    <property type="entry name" value="HisK_dim/P_dom"/>
</dbReference>
<dbReference type="EC" id="2.7.13.3" evidence="2"/>
<dbReference type="InterPro" id="IPR052162">
    <property type="entry name" value="Sensor_kinase/Photoreceptor"/>
</dbReference>
<dbReference type="SUPFAM" id="SSF47384">
    <property type="entry name" value="Homodimeric domain of signal transducing histidine kinase"/>
    <property type="match status" value="1"/>
</dbReference>
<evidence type="ECO:0000256" key="5">
    <source>
        <dbReference type="ARBA" id="ARBA00022777"/>
    </source>
</evidence>
<evidence type="ECO:0000313" key="9">
    <source>
        <dbReference type="EMBL" id="MBH5386799.1"/>
    </source>
</evidence>
<dbReference type="SUPFAM" id="SSF55785">
    <property type="entry name" value="PYP-like sensor domain (PAS domain)"/>
    <property type="match status" value="1"/>
</dbReference>
<keyword evidence="10" id="KW-1185">Reference proteome</keyword>
<dbReference type="InterPro" id="IPR005467">
    <property type="entry name" value="His_kinase_dom"/>
</dbReference>
<organism evidence="9 10">
    <name type="scientific">Bradyrhizobium diversitatis</name>
    <dbReference type="NCBI Taxonomy" id="2755406"/>
    <lineage>
        <taxon>Bacteria</taxon>
        <taxon>Pseudomonadati</taxon>
        <taxon>Pseudomonadota</taxon>
        <taxon>Alphaproteobacteria</taxon>
        <taxon>Hyphomicrobiales</taxon>
        <taxon>Nitrobacteraceae</taxon>
        <taxon>Bradyrhizobium</taxon>
    </lineage>
</organism>
<keyword evidence="5" id="KW-0418">Kinase</keyword>
<dbReference type="PANTHER" id="PTHR43304:SF1">
    <property type="entry name" value="PAC DOMAIN-CONTAINING PROTEIN"/>
    <property type="match status" value="1"/>
</dbReference>
<evidence type="ECO:0000313" key="10">
    <source>
        <dbReference type="Proteomes" id="UP001194539"/>
    </source>
</evidence>
<keyword evidence="4" id="KW-0808">Transferase</keyword>
<dbReference type="EMBL" id="JACEGD010000009">
    <property type="protein sequence ID" value="MBH5386799.1"/>
    <property type="molecule type" value="Genomic_DNA"/>
</dbReference>
<dbReference type="SMART" id="SM00388">
    <property type="entry name" value="HisKA"/>
    <property type="match status" value="1"/>
</dbReference>
<dbReference type="Pfam" id="PF02518">
    <property type="entry name" value="HATPase_c"/>
    <property type="match status" value="1"/>
</dbReference>
<evidence type="ECO:0000256" key="1">
    <source>
        <dbReference type="ARBA" id="ARBA00000085"/>
    </source>
</evidence>
<protein>
    <recommendedName>
        <fullName evidence="2">histidine kinase</fullName>
        <ecNumber evidence="2">2.7.13.3</ecNumber>
    </recommendedName>
</protein>
<reference evidence="9 10" key="1">
    <citation type="submission" date="2020-07" db="EMBL/GenBank/DDBJ databases">
        <title>Bradyrhizobium diversity isolated from nodules of indigenous legumes of Western Australia.</title>
        <authorList>
            <person name="Klepa M.S."/>
        </authorList>
    </citation>
    <scope>NUCLEOTIDE SEQUENCE [LARGE SCALE GENOMIC DNA]</scope>
    <source>
        <strain evidence="9 10">CNPSo 4019</strain>
    </source>
</reference>
<dbReference type="InterPro" id="IPR000700">
    <property type="entry name" value="PAS-assoc_C"/>
</dbReference>
<dbReference type="InterPro" id="IPR036890">
    <property type="entry name" value="HATPase_C_sf"/>
</dbReference>
<dbReference type="Proteomes" id="UP001194539">
    <property type="component" value="Unassembled WGS sequence"/>
</dbReference>
<dbReference type="InterPro" id="IPR036097">
    <property type="entry name" value="HisK_dim/P_sf"/>
</dbReference>
<dbReference type="PANTHER" id="PTHR43304">
    <property type="entry name" value="PHYTOCHROME-LIKE PROTEIN CPH1"/>
    <property type="match status" value="1"/>
</dbReference>
<keyword evidence="6" id="KW-0472">Membrane</keyword>
<gene>
    <name evidence="9" type="ORF">H1B27_10965</name>
</gene>
<dbReference type="Pfam" id="PF00512">
    <property type="entry name" value="HisKA"/>
    <property type="match status" value="1"/>
</dbReference>